<sequence length="162" mass="18743">MDKWEQYIVDIKWDDASMRRMLSMRILSYLKRNDLIDVSLDAVNDYKEIVELVFLRNFPWDGGVVDSFVPLKLFSAGRPRWMGQICRMSGECCANRGGARIGIDDIKEILENFGLNRVNDLMKEHSHQFPHVDKLVDIFRGNKKSYSLVELSMLLKEKGAVA</sequence>
<organism evidence="1 2">
    <name type="scientific">Pseudogulbenkiania ferrooxidans EGD-HP2</name>
    <dbReference type="NCBI Taxonomy" id="1388764"/>
    <lineage>
        <taxon>Bacteria</taxon>
        <taxon>Pseudomonadati</taxon>
        <taxon>Pseudomonadota</taxon>
        <taxon>Betaproteobacteria</taxon>
        <taxon>Neisseriales</taxon>
        <taxon>Chromobacteriaceae</taxon>
        <taxon>Pseudogulbenkiania</taxon>
    </lineage>
</organism>
<evidence type="ECO:0000313" key="2">
    <source>
        <dbReference type="Proteomes" id="UP000016426"/>
    </source>
</evidence>
<accession>A0ABP2XTS9</accession>
<reference evidence="1 2" key="1">
    <citation type="journal article" date="2013" name="Genome Announc.">
        <title>Genome Sequence of the Pigment-Producing Bacterium Pseudogulbenkiania ferrooxidans, Isolated from Loktak Lake.</title>
        <authorList>
            <person name="Puranik S."/>
            <person name="Talkal R."/>
            <person name="Qureshi A."/>
            <person name="Khardenavis A."/>
            <person name="Kapley A."/>
            <person name="Purohit H.J."/>
        </authorList>
    </citation>
    <scope>NUCLEOTIDE SEQUENCE [LARGE SCALE GENOMIC DNA]</scope>
    <source>
        <strain evidence="1 2">EGD-HP2</strain>
    </source>
</reference>
<keyword evidence="2" id="KW-1185">Reference proteome</keyword>
<gene>
    <name evidence="1" type="ORF">O166_00105</name>
</gene>
<protein>
    <submittedName>
        <fullName evidence="1">Uncharacterized protein</fullName>
    </submittedName>
</protein>
<proteinExistence type="predicted"/>
<name>A0ABP2XTS9_9NEIS</name>
<dbReference type="Proteomes" id="UP000016426">
    <property type="component" value="Unassembled WGS sequence"/>
</dbReference>
<comment type="caution">
    <text evidence="1">The sequence shown here is derived from an EMBL/GenBank/DDBJ whole genome shotgun (WGS) entry which is preliminary data.</text>
</comment>
<dbReference type="EMBL" id="AVPH01000001">
    <property type="protein sequence ID" value="ERE21210.1"/>
    <property type="molecule type" value="Genomic_DNA"/>
</dbReference>
<evidence type="ECO:0000313" key="1">
    <source>
        <dbReference type="EMBL" id="ERE21210.1"/>
    </source>
</evidence>